<dbReference type="PANTHER" id="PTHR35936:SF25">
    <property type="entry name" value="ABC TRANSPORTER SUBSTRATE-BINDING PROTEIN"/>
    <property type="match status" value="1"/>
</dbReference>
<dbReference type="Proteomes" id="UP000030700">
    <property type="component" value="Unassembled WGS sequence"/>
</dbReference>
<dbReference type="PANTHER" id="PTHR35936">
    <property type="entry name" value="MEMBRANE-BOUND LYTIC MUREIN TRANSGLYCOSYLASE F"/>
    <property type="match status" value="1"/>
</dbReference>
<evidence type="ECO:0000313" key="3">
    <source>
        <dbReference type="EMBL" id="GAK50172.1"/>
    </source>
</evidence>
<reference evidence="3" key="1">
    <citation type="journal article" date="2015" name="PeerJ">
        <title>First genomic representation of candidate bacterial phylum KSB3 points to enhanced environmental sensing as a trigger of wastewater bulking.</title>
        <authorList>
            <person name="Sekiguchi Y."/>
            <person name="Ohashi A."/>
            <person name="Parks D.H."/>
            <person name="Yamauchi T."/>
            <person name="Tyson G.W."/>
            <person name="Hugenholtz P."/>
        </authorList>
    </citation>
    <scope>NUCLEOTIDE SEQUENCE [LARGE SCALE GENOMIC DNA]</scope>
</reference>
<protein>
    <submittedName>
        <fullName evidence="3">ABC-type amino acid transport/signal transduction system, periplasmic component/domain</fullName>
    </submittedName>
</protein>
<evidence type="ECO:0000313" key="4">
    <source>
        <dbReference type="Proteomes" id="UP000030700"/>
    </source>
</evidence>
<dbReference type="HOGENOM" id="CLU_1197880_0_0_0"/>
<sequence length="231" mass="26327">MAQEAERIEIVFFEEGYPPFYMAGLQEGMMIDFLNAFVRQSSQFSLVYTGLSRKRIDLEMMNGTAQASGLTNPMFVGAEQADKFLFSAPIWTSGNYIMMNKDRQFAYARPEDLFGKKLGVIFGNRNGALDAYLDTGKIIAVPARTNDLLYKNLEMGRVDAIIANKHVALYEIKRRGLDASQFIFAEPPLFEFELMTQAQKTQQAFIEQLNAFIEQSRQNGLLDDLFKKYTE</sequence>
<feature type="domain" description="Solute-binding protein family 3/N-terminal" evidence="2">
    <location>
        <begin position="7"/>
        <end position="231"/>
    </location>
</feature>
<evidence type="ECO:0000256" key="1">
    <source>
        <dbReference type="ARBA" id="ARBA00022729"/>
    </source>
</evidence>
<dbReference type="InterPro" id="IPR001638">
    <property type="entry name" value="Solute-binding_3/MltF_N"/>
</dbReference>
<dbReference type="AlphaFoldDB" id="A0A0S6VWG1"/>
<dbReference type="SMART" id="SM00062">
    <property type="entry name" value="PBPb"/>
    <property type="match status" value="1"/>
</dbReference>
<dbReference type="Pfam" id="PF00497">
    <property type="entry name" value="SBP_bac_3"/>
    <property type="match status" value="1"/>
</dbReference>
<keyword evidence="1" id="KW-0732">Signal</keyword>
<dbReference type="Gene3D" id="3.40.190.10">
    <property type="entry name" value="Periplasmic binding protein-like II"/>
    <property type="match status" value="2"/>
</dbReference>
<keyword evidence="4" id="KW-1185">Reference proteome</keyword>
<dbReference type="SUPFAM" id="SSF53850">
    <property type="entry name" value="Periplasmic binding protein-like II"/>
    <property type="match status" value="1"/>
</dbReference>
<organism evidence="3">
    <name type="scientific">Candidatus Moduliflexus flocculans</name>
    <dbReference type="NCBI Taxonomy" id="1499966"/>
    <lineage>
        <taxon>Bacteria</taxon>
        <taxon>Candidatus Moduliflexota</taxon>
        <taxon>Candidatus Moduliflexia</taxon>
        <taxon>Candidatus Moduliflexales</taxon>
        <taxon>Candidatus Moduliflexaceae</taxon>
    </lineage>
</organism>
<dbReference type="STRING" id="1499966.U14_01399"/>
<evidence type="ECO:0000259" key="2">
    <source>
        <dbReference type="SMART" id="SM00062"/>
    </source>
</evidence>
<name>A0A0S6VWG1_9BACT</name>
<gene>
    <name evidence="3" type="ORF">U14_01399</name>
</gene>
<accession>A0A0S6VWG1</accession>
<proteinExistence type="predicted"/>
<dbReference type="EMBL" id="DF820456">
    <property type="protein sequence ID" value="GAK50172.1"/>
    <property type="molecule type" value="Genomic_DNA"/>
</dbReference>